<evidence type="ECO:0000256" key="1">
    <source>
        <dbReference type="SAM" id="Coils"/>
    </source>
</evidence>
<accession>A0ABD4LLE2</accession>
<name>A0ABD4LLE2_BACCE</name>
<organism evidence="4 5">
    <name type="scientific">Bacillus cereus</name>
    <dbReference type="NCBI Taxonomy" id="1396"/>
    <lineage>
        <taxon>Bacteria</taxon>
        <taxon>Bacillati</taxon>
        <taxon>Bacillota</taxon>
        <taxon>Bacilli</taxon>
        <taxon>Bacillales</taxon>
        <taxon>Bacillaceae</taxon>
        <taxon>Bacillus</taxon>
        <taxon>Bacillus cereus group</taxon>
    </lineage>
</organism>
<dbReference type="RefSeq" id="WP_200152401.1">
    <property type="nucleotide sequence ID" value="NZ_AP022927.1"/>
</dbReference>
<dbReference type="InterPro" id="IPR045063">
    <property type="entry name" value="Dynamin_N"/>
</dbReference>
<reference evidence="4 5" key="1">
    <citation type="submission" date="2020-12" db="EMBL/GenBank/DDBJ databases">
        <title>Genome assembly for a thermostable protease producing Bacillus cereus MAKP1 strain isolated from chicken gut.</title>
        <authorList>
            <person name="Malaviya A."/>
        </authorList>
    </citation>
    <scope>NUCLEOTIDE SEQUENCE [LARGE SCALE GENOMIC DNA]</scope>
    <source>
        <strain evidence="4 5">MAKP1</strain>
    </source>
</reference>
<dbReference type="CDD" id="cd09912">
    <property type="entry name" value="DLP_2"/>
    <property type="match status" value="1"/>
</dbReference>
<dbReference type="EMBL" id="JAEFBZ010000001">
    <property type="protein sequence ID" value="MBK1610860.1"/>
    <property type="molecule type" value="Genomic_DNA"/>
</dbReference>
<comment type="caution">
    <text evidence="4">The sequence shown here is derived from an EMBL/GenBank/DDBJ whole genome shotgun (WGS) entry which is preliminary data.</text>
</comment>
<dbReference type="PANTHER" id="PTHR43681">
    <property type="entry name" value="TRANSMEMBRANE GTPASE FZO"/>
    <property type="match status" value="1"/>
</dbReference>
<feature type="domain" description="Dynamin N-terminal" evidence="3">
    <location>
        <begin position="52"/>
        <end position="226"/>
    </location>
</feature>
<dbReference type="Pfam" id="PF00350">
    <property type="entry name" value="Dynamin_N"/>
    <property type="match status" value="1"/>
</dbReference>
<sequence length="648" mass="74223">MSLSLDFYTTKKKQLFNQLYKLEVMLQDMGNRTDLKKINEARNQVLKEQFQVVVVGEFSRGKSTFINALLGKKLLPSSAKPTTTLLNIITYSKEPFIKLHFRKKGVKEINEEMFKKLVAPKDPTPGDKESEEAYEKQVELFKSIEYAEIGHPLSFCKDGVRIIDTPGTNDLDPAREQLTNSIIPQSDAAILLLSAIKILSESEMSFLKDRILASDIQKVFIVVNQKDLLESPEAAGKVFNHAYKHLKDILHEPKIFMVTSKGALNARRKAAGEELVTKRGKQIPVMPLEESGFLELESALGDFLQFERGAVKLKRPIQRMDKLISDVLEKQIDFEYRTLTQQMDGIQEKVASFRPRLNEVHRTGKESLKKIVIELNKEESKVTKWYDEELAKITAKGMEAFDKNRYRGIDEISGEVEKEIAPLERSLHENKKKKMTNTAKRVIEEMSKQLNNEWFKLEDDLKSLGSFSETLNEMAPTGLVLEREVKHSIFDEIFDELDTAWERSNSFIGKLAIGAGFIATAVVGLASFIFGGAWAWFTGEDEKTKFCRKLSAQMDTSETQRRLHFKGEWDGMVKAIYKQYQEIVNENVQNVENQLNQLLENTLLEEKEIKLKMEMLNRRSLAFKQIKNDLSSLYQELINPEKEKAGAK</sequence>
<dbReference type="Proteomes" id="UP000613452">
    <property type="component" value="Unassembled WGS sequence"/>
</dbReference>
<feature type="transmembrane region" description="Helical" evidence="2">
    <location>
        <begin position="511"/>
        <end position="537"/>
    </location>
</feature>
<proteinExistence type="predicted"/>
<evidence type="ECO:0000259" key="3">
    <source>
        <dbReference type="Pfam" id="PF00350"/>
    </source>
</evidence>
<feature type="coiled-coil region" evidence="1">
    <location>
        <begin position="581"/>
        <end position="619"/>
    </location>
</feature>
<evidence type="ECO:0000256" key="2">
    <source>
        <dbReference type="SAM" id="Phobius"/>
    </source>
</evidence>
<dbReference type="InterPro" id="IPR051943">
    <property type="entry name" value="TRAFAC_Dynamin-like_GTPase"/>
</dbReference>
<keyword evidence="2" id="KW-0472">Membrane</keyword>
<dbReference type="SUPFAM" id="SSF52540">
    <property type="entry name" value="P-loop containing nucleoside triphosphate hydrolases"/>
    <property type="match status" value="1"/>
</dbReference>
<keyword evidence="2" id="KW-0812">Transmembrane</keyword>
<evidence type="ECO:0000313" key="4">
    <source>
        <dbReference type="EMBL" id="MBK1610860.1"/>
    </source>
</evidence>
<protein>
    <submittedName>
        <fullName evidence="4">Dynamin family protein</fullName>
    </submittedName>
</protein>
<dbReference type="AlphaFoldDB" id="A0ABD4LLE2"/>
<gene>
    <name evidence="4" type="ORF">JCR31_23440</name>
</gene>
<keyword evidence="1" id="KW-0175">Coiled coil</keyword>
<evidence type="ECO:0000313" key="5">
    <source>
        <dbReference type="Proteomes" id="UP000613452"/>
    </source>
</evidence>
<dbReference type="PANTHER" id="PTHR43681:SF1">
    <property type="entry name" value="SARCALUMENIN"/>
    <property type="match status" value="1"/>
</dbReference>
<keyword evidence="2" id="KW-1133">Transmembrane helix</keyword>
<dbReference type="Gene3D" id="3.40.50.300">
    <property type="entry name" value="P-loop containing nucleotide triphosphate hydrolases"/>
    <property type="match status" value="1"/>
</dbReference>
<dbReference type="InterPro" id="IPR027417">
    <property type="entry name" value="P-loop_NTPase"/>
</dbReference>